<evidence type="ECO:0000313" key="1">
    <source>
        <dbReference type="EMBL" id="GBM28415.1"/>
    </source>
</evidence>
<reference evidence="1 2" key="1">
    <citation type="journal article" date="2019" name="Sci. Rep.">
        <title>Orb-weaving spider Araneus ventricosus genome elucidates the spidroin gene catalogue.</title>
        <authorList>
            <person name="Kono N."/>
            <person name="Nakamura H."/>
            <person name="Ohtoshi R."/>
            <person name="Moran D.A.P."/>
            <person name="Shinohara A."/>
            <person name="Yoshida Y."/>
            <person name="Fujiwara M."/>
            <person name="Mori M."/>
            <person name="Tomita M."/>
            <person name="Arakawa K."/>
        </authorList>
    </citation>
    <scope>NUCLEOTIDE SEQUENCE [LARGE SCALE GENOMIC DNA]</scope>
</reference>
<name>A0A4Y2EKE2_ARAVE</name>
<dbReference type="EMBL" id="BGPR01000610">
    <property type="protein sequence ID" value="GBM28415.1"/>
    <property type="molecule type" value="Genomic_DNA"/>
</dbReference>
<sequence length="119" mass="13795">MASRLAHFHRFLSLFPSRVPKYTVCLSSEWPALKLAIHRSSKPEFLELDVRVAAKERICLHCHLESKLQIKLEIPRVGEEESKWQEFCDFEPYLKTNFGTSMNALPNFLTKMGGKNTRS</sequence>
<proteinExistence type="predicted"/>
<protein>
    <submittedName>
        <fullName evidence="1">Uncharacterized protein</fullName>
    </submittedName>
</protein>
<gene>
    <name evidence="1" type="ORF">AVEN_262170_1</name>
</gene>
<comment type="caution">
    <text evidence="1">The sequence shown here is derived from an EMBL/GenBank/DDBJ whole genome shotgun (WGS) entry which is preliminary data.</text>
</comment>
<evidence type="ECO:0000313" key="2">
    <source>
        <dbReference type="Proteomes" id="UP000499080"/>
    </source>
</evidence>
<organism evidence="1 2">
    <name type="scientific">Araneus ventricosus</name>
    <name type="common">Orbweaver spider</name>
    <name type="synonym">Epeira ventricosa</name>
    <dbReference type="NCBI Taxonomy" id="182803"/>
    <lineage>
        <taxon>Eukaryota</taxon>
        <taxon>Metazoa</taxon>
        <taxon>Ecdysozoa</taxon>
        <taxon>Arthropoda</taxon>
        <taxon>Chelicerata</taxon>
        <taxon>Arachnida</taxon>
        <taxon>Araneae</taxon>
        <taxon>Araneomorphae</taxon>
        <taxon>Entelegynae</taxon>
        <taxon>Araneoidea</taxon>
        <taxon>Araneidae</taxon>
        <taxon>Araneus</taxon>
    </lineage>
</organism>
<dbReference type="Proteomes" id="UP000499080">
    <property type="component" value="Unassembled WGS sequence"/>
</dbReference>
<keyword evidence="2" id="KW-1185">Reference proteome</keyword>
<accession>A0A4Y2EKE2</accession>
<dbReference type="AlphaFoldDB" id="A0A4Y2EKE2"/>